<reference evidence="22" key="1">
    <citation type="submission" date="2018-05" db="EMBL/GenBank/DDBJ databases">
        <title>Draft genome of Mucuna pruriens seed.</title>
        <authorList>
            <person name="Nnadi N.E."/>
            <person name="Vos R."/>
            <person name="Hasami M.H."/>
            <person name="Devisetty U.K."/>
            <person name="Aguiy J.C."/>
        </authorList>
    </citation>
    <scope>NUCLEOTIDE SEQUENCE [LARGE SCALE GENOMIC DNA]</scope>
    <source>
        <strain evidence="22">JCA_2017</strain>
    </source>
</reference>
<dbReference type="InterPro" id="IPR000719">
    <property type="entry name" value="Prot_kinase_dom"/>
</dbReference>
<evidence type="ECO:0000256" key="5">
    <source>
        <dbReference type="ARBA" id="ARBA00022553"/>
    </source>
</evidence>
<evidence type="ECO:0000256" key="4">
    <source>
        <dbReference type="ARBA" id="ARBA00022527"/>
    </source>
</evidence>
<feature type="domain" description="Protein kinase" evidence="21">
    <location>
        <begin position="869"/>
        <end position="1136"/>
    </location>
</feature>
<evidence type="ECO:0000256" key="1">
    <source>
        <dbReference type="ARBA" id="ARBA00004162"/>
    </source>
</evidence>
<keyword evidence="14" id="KW-1133">Transmembrane helix</keyword>
<feature type="compositionally biased region" description="Basic and acidic residues" evidence="20">
    <location>
        <begin position="229"/>
        <end position="238"/>
    </location>
</feature>
<feature type="compositionally biased region" description="Basic and acidic residues" evidence="20">
    <location>
        <begin position="277"/>
        <end position="299"/>
    </location>
</feature>
<keyword evidence="3" id="KW-1003">Cell membrane</keyword>
<evidence type="ECO:0000256" key="12">
    <source>
        <dbReference type="ARBA" id="ARBA00022777"/>
    </source>
</evidence>
<dbReference type="Proteomes" id="UP000257109">
    <property type="component" value="Unassembled WGS sequence"/>
</dbReference>
<dbReference type="Gene3D" id="1.10.510.10">
    <property type="entry name" value="Transferase(Phosphotransferase) domain 1"/>
    <property type="match status" value="2"/>
</dbReference>
<organism evidence="22 23">
    <name type="scientific">Mucuna pruriens</name>
    <name type="common">Velvet bean</name>
    <name type="synonym">Dolichos pruriens</name>
    <dbReference type="NCBI Taxonomy" id="157652"/>
    <lineage>
        <taxon>Eukaryota</taxon>
        <taxon>Viridiplantae</taxon>
        <taxon>Streptophyta</taxon>
        <taxon>Embryophyta</taxon>
        <taxon>Tracheophyta</taxon>
        <taxon>Spermatophyta</taxon>
        <taxon>Magnoliopsida</taxon>
        <taxon>eudicotyledons</taxon>
        <taxon>Gunneridae</taxon>
        <taxon>Pentapetalae</taxon>
        <taxon>rosids</taxon>
        <taxon>fabids</taxon>
        <taxon>Fabales</taxon>
        <taxon>Fabaceae</taxon>
        <taxon>Papilionoideae</taxon>
        <taxon>50 kb inversion clade</taxon>
        <taxon>NPAAA clade</taxon>
        <taxon>indigoferoid/millettioid clade</taxon>
        <taxon>Phaseoleae</taxon>
        <taxon>Mucuna</taxon>
    </lineage>
</organism>
<proteinExistence type="predicted"/>
<feature type="compositionally biased region" description="Basic and acidic residues" evidence="20">
    <location>
        <begin position="204"/>
        <end position="215"/>
    </location>
</feature>
<dbReference type="SUPFAM" id="SSF56112">
    <property type="entry name" value="Protein kinase-like (PK-like)"/>
    <property type="match status" value="2"/>
</dbReference>
<dbReference type="GO" id="GO:0004674">
    <property type="term" value="F:protein serine/threonine kinase activity"/>
    <property type="evidence" value="ECO:0007669"/>
    <property type="project" value="UniProtKB-KW"/>
</dbReference>
<comment type="catalytic activity">
    <reaction evidence="19">
        <text>L-seryl-[protein] + ATP = O-phospho-L-seryl-[protein] + ADP + H(+)</text>
        <dbReference type="Rhea" id="RHEA:17989"/>
        <dbReference type="Rhea" id="RHEA-COMP:9863"/>
        <dbReference type="Rhea" id="RHEA-COMP:11604"/>
        <dbReference type="ChEBI" id="CHEBI:15378"/>
        <dbReference type="ChEBI" id="CHEBI:29999"/>
        <dbReference type="ChEBI" id="CHEBI:30616"/>
        <dbReference type="ChEBI" id="CHEBI:83421"/>
        <dbReference type="ChEBI" id="CHEBI:456216"/>
        <dbReference type="EC" id="2.7.11.1"/>
    </reaction>
</comment>
<evidence type="ECO:0000256" key="11">
    <source>
        <dbReference type="ARBA" id="ARBA00022741"/>
    </source>
</evidence>
<dbReference type="FunFam" id="3.30.200.20:FF:000604">
    <property type="entry name" value="Proline-rich receptor-like protein kinase PERK8"/>
    <property type="match status" value="2"/>
</dbReference>
<feature type="region of interest" description="Disordered" evidence="20">
    <location>
        <begin position="204"/>
        <end position="315"/>
    </location>
</feature>
<evidence type="ECO:0000256" key="15">
    <source>
        <dbReference type="ARBA" id="ARBA00023136"/>
    </source>
</evidence>
<evidence type="ECO:0000256" key="16">
    <source>
        <dbReference type="ARBA" id="ARBA00023170"/>
    </source>
</evidence>
<feature type="region of interest" description="Disordered" evidence="20">
    <location>
        <begin position="1148"/>
        <end position="1169"/>
    </location>
</feature>
<feature type="domain" description="Protein kinase" evidence="21">
    <location>
        <begin position="370"/>
        <end position="640"/>
    </location>
</feature>
<keyword evidence="16" id="KW-0675">Receptor</keyword>
<evidence type="ECO:0000256" key="13">
    <source>
        <dbReference type="ARBA" id="ARBA00022840"/>
    </source>
</evidence>
<dbReference type="EMBL" id="QJKJ01006361">
    <property type="protein sequence ID" value="RDX86985.1"/>
    <property type="molecule type" value="Genomic_DNA"/>
</dbReference>
<keyword evidence="11" id="KW-0547">Nucleotide-binding</keyword>
<keyword evidence="15" id="KW-0472">Membrane</keyword>
<dbReference type="OrthoDB" id="626167at2759"/>
<keyword evidence="4" id="KW-0723">Serine/threonine-protein kinase</keyword>
<dbReference type="GO" id="GO:0005886">
    <property type="term" value="C:plasma membrane"/>
    <property type="evidence" value="ECO:0007669"/>
    <property type="project" value="UniProtKB-SubCell"/>
</dbReference>
<comment type="subcellular location">
    <subcellularLocation>
        <location evidence="1">Cell membrane</location>
        <topology evidence="1">Single-pass membrane protein</topology>
    </subcellularLocation>
</comment>
<keyword evidence="12" id="KW-0418">Kinase</keyword>
<evidence type="ECO:0000256" key="7">
    <source>
        <dbReference type="ARBA" id="ARBA00022679"/>
    </source>
</evidence>
<dbReference type="FunFam" id="1.10.510.10:FF:000358">
    <property type="entry name" value="Putative leucine-rich repeat receptor-like serine/threonine-protein kinase"/>
    <property type="match status" value="2"/>
</dbReference>
<keyword evidence="6" id="KW-0433">Leucine-rich repeat</keyword>
<keyword evidence="23" id="KW-1185">Reference proteome</keyword>
<keyword evidence="7" id="KW-0808">Transferase</keyword>
<feature type="compositionally biased region" description="Basic and acidic residues" evidence="20">
    <location>
        <begin position="669"/>
        <end position="683"/>
    </location>
</feature>
<evidence type="ECO:0000256" key="10">
    <source>
        <dbReference type="ARBA" id="ARBA00022737"/>
    </source>
</evidence>
<keyword evidence="8" id="KW-0812">Transmembrane</keyword>
<dbReference type="SMART" id="SM00220">
    <property type="entry name" value="S_TKc"/>
    <property type="match status" value="2"/>
</dbReference>
<evidence type="ECO:0000313" key="23">
    <source>
        <dbReference type="Proteomes" id="UP000257109"/>
    </source>
</evidence>
<name>A0A371G8X6_MUCPR</name>
<evidence type="ECO:0000256" key="9">
    <source>
        <dbReference type="ARBA" id="ARBA00022729"/>
    </source>
</evidence>
<evidence type="ECO:0000256" key="3">
    <source>
        <dbReference type="ARBA" id="ARBA00022475"/>
    </source>
</evidence>
<evidence type="ECO:0000256" key="8">
    <source>
        <dbReference type="ARBA" id="ARBA00022692"/>
    </source>
</evidence>
<dbReference type="EC" id="2.7.11.1" evidence="2"/>
<feature type="non-terminal residue" evidence="22">
    <location>
        <position position="1"/>
    </location>
</feature>
<keyword evidence="9" id="KW-0732">Signal</keyword>
<keyword evidence="10" id="KW-0677">Repeat</keyword>
<dbReference type="STRING" id="157652.A0A371G8X6"/>
<accession>A0A371G8X6</accession>
<keyword evidence="13" id="KW-0067">ATP-binding</keyword>
<dbReference type="Pfam" id="PF07714">
    <property type="entry name" value="PK_Tyr_Ser-Thr"/>
    <property type="match status" value="1"/>
</dbReference>
<keyword evidence="17" id="KW-0325">Glycoprotein</keyword>
<evidence type="ECO:0000256" key="19">
    <source>
        <dbReference type="ARBA" id="ARBA00048679"/>
    </source>
</evidence>
<evidence type="ECO:0000256" key="2">
    <source>
        <dbReference type="ARBA" id="ARBA00012513"/>
    </source>
</evidence>
<sequence length="1169" mass="132712">MASTAKNVVVIQDASKILNLRVFHWLINGLSLKPEDMVTLVVILHEIYTPMGHKMAVDNRTLVGVNQRIIEKELAKKQEEYLNNEELAEIAKHYASNKVAFKIKLFTGSPPRDVALEVALNLNATWVILDRQMKKDEEFFLQMLSCGISILRHNNQIERLRGPLDLPDEIQCNSHEIYDASLPSVPYKDLYDIEVFAKSRIKGDEKNQIKSRPNEEEGCSNITTNVNETEDKIERDEQWQDQEQIQSMRRETEGETTTVVKTDQTTAPETADQPNQDEEKTNNFHGEKRDLRNPKKSEELIDQPIDDPPSRSQAQTLSISHEAILDGEQEKSNLENSVCTFCSVCKTRRPNIEQQREFTYEELQAATEAFSLKNCLSESGHLFTFRGQLEEGLKVVVKQHDITDTQVREKMKSEIQIILKARHNNVIMLLGSSTAEGSLLTAYEYACNGSLDKHLSKESSRQLTWIERKRVAIGLARGLKYLHDINIVHCNIKPSNILLTHDFKPLLGDFGFGKEFRLKSYKIKNKGNYEYIAPEYLEKGKLSTKMDVYSFGVVILELITGRRTTDMLSEDKSLVEWAKPLLKGKKYAQLVDPIIRNSYEEDPLRWLLQVTTQCLKKNPKERLSMKVVVSSLQGITDSELCHMTEDITPAISDSRIVPYINASQGPTTTKEDQPSQKEEQIESRFHGEEKKLRLKVENNQFYMIGQRNSDELSQIEEQMQNRPQGEERGSGKMIINDHAMDQTAVDEVSEFEEQMPSTLYREDITTQKISINHMIGETKGGQLSQDQEKGLIQEPISGMIDQTRADQPVKDETQMQRSSHENLLDGHQSEAILENSKSSKCSICKSRRPNIEWPKDFTYDELLEATKGFSTENSLSESEDGPTFKGMLGRQVKVVVKKYQITASHEEKILKSEVQMLISARHKNVVMLLGLCTNTSQLMIVYEQVCNGSLDQYLTRGSFQSLTWKQRLKVAMGTARGLTYLHGNNMIHGNIKPSNILLTHDFEPLIGDFGFKKVKLEPKKSSKDKSVRNSGYAAPEYLENGKLSNKADVYSFGVVLLELITGRRANDKLPSGKNLVGWARPLLGGKKYAQLVDLKISNSYEDEKLLLLVQVTEQCLRKNPKERFTMNMVVSALQGIAESPECCVIEDSSPENSYLPHDEPAMISTQGGA</sequence>
<feature type="region of interest" description="Disordered" evidence="20">
    <location>
        <begin position="661"/>
        <end position="683"/>
    </location>
</feature>
<evidence type="ECO:0000256" key="20">
    <source>
        <dbReference type="SAM" id="MobiDB-lite"/>
    </source>
</evidence>
<dbReference type="Gene3D" id="3.30.200.20">
    <property type="entry name" value="Phosphorylase Kinase, domain 1"/>
    <property type="match status" value="2"/>
</dbReference>
<evidence type="ECO:0000259" key="21">
    <source>
        <dbReference type="PROSITE" id="PS50011"/>
    </source>
</evidence>
<evidence type="ECO:0000256" key="6">
    <source>
        <dbReference type="ARBA" id="ARBA00022614"/>
    </source>
</evidence>
<dbReference type="InterPro" id="IPR011009">
    <property type="entry name" value="Kinase-like_dom_sf"/>
</dbReference>
<evidence type="ECO:0000256" key="17">
    <source>
        <dbReference type="ARBA" id="ARBA00023180"/>
    </source>
</evidence>
<dbReference type="AlphaFoldDB" id="A0A371G8X6"/>
<comment type="catalytic activity">
    <reaction evidence="18">
        <text>L-threonyl-[protein] + ATP = O-phospho-L-threonyl-[protein] + ADP + H(+)</text>
        <dbReference type="Rhea" id="RHEA:46608"/>
        <dbReference type="Rhea" id="RHEA-COMP:11060"/>
        <dbReference type="Rhea" id="RHEA-COMP:11605"/>
        <dbReference type="ChEBI" id="CHEBI:15378"/>
        <dbReference type="ChEBI" id="CHEBI:30013"/>
        <dbReference type="ChEBI" id="CHEBI:30616"/>
        <dbReference type="ChEBI" id="CHEBI:61977"/>
        <dbReference type="ChEBI" id="CHEBI:456216"/>
        <dbReference type="EC" id="2.7.11.1"/>
    </reaction>
</comment>
<evidence type="ECO:0000256" key="18">
    <source>
        <dbReference type="ARBA" id="ARBA00047899"/>
    </source>
</evidence>
<dbReference type="PANTHER" id="PTHR27001:SF721">
    <property type="entry name" value="DUAL-SPECIFICITY KINASE DOMAIN PROTEIN"/>
    <property type="match status" value="1"/>
</dbReference>
<evidence type="ECO:0000256" key="14">
    <source>
        <dbReference type="ARBA" id="ARBA00022989"/>
    </source>
</evidence>
<feature type="compositionally biased region" description="Low complexity" evidence="20">
    <location>
        <begin position="255"/>
        <end position="266"/>
    </location>
</feature>
<dbReference type="GO" id="GO:0005524">
    <property type="term" value="F:ATP binding"/>
    <property type="evidence" value="ECO:0007669"/>
    <property type="project" value="UniProtKB-KW"/>
</dbReference>
<dbReference type="PROSITE" id="PS50011">
    <property type="entry name" value="PROTEIN_KINASE_DOM"/>
    <property type="match status" value="2"/>
</dbReference>
<dbReference type="Pfam" id="PF00069">
    <property type="entry name" value="Pkinase"/>
    <property type="match status" value="1"/>
</dbReference>
<keyword evidence="5" id="KW-0597">Phosphoprotein</keyword>
<gene>
    <name evidence="22" type="primary">PERK3</name>
    <name evidence="22" type="ORF">CR513_31588</name>
</gene>
<evidence type="ECO:0000313" key="22">
    <source>
        <dbReference type="EMBL" id="RDX86985.1"/>
    </source>
</evidence>
<comment type="caution">
    <text evidence="22">The sequence shown here is derived from an EMBL/GenBank/DDBJ whole genome shotgun (WGS) entry which is preliminary data.</text>
</comment>
<dbReference type="InterPro" id="IPR001245">
    <property type="entry name" value="Ser-Thr/Tyr_kinase_cat_dom"/>
</dbReference>
<dbReference type="PANTHER" id="PTHR27001">
    <property type="entry name" value="OS01G0253100 PROTEIN"/>
    <property type="match status" value="1"/>
</dbReference>
<protein>
    <recommendedName>
        <fullName evidence="2">non-specific serine/threonine protein kinase</fullName>
        <ecNumber evidence="2">2.7.11.1</ecNumber>
    </recommendedName>
</protein>